<reference evidence="2" key="1">
    <citation type="journal article" date="2022" name="bioRxiv">
        <title>Deciphering the potential niche of two novel black yeast fungi from a biological soil crust based on their genomes, phenotypes, and melanin regulation.</title>
        <authorList>
            <consortium name="DOE Joint Genome Institute"/>
            <person name="Carr E.C."/>
            <person name="Barton Q."/>
            <person name="Grambo S."/>
            <person name="Sullivan M."/>
            <person name="Renfro C.M."/>
            <person name="Kuo A."/>
            <person name="Pangilinan J."/>
            <person name="Lipzen A."/>
            <person name="Keymanesh K."/>
            <person name="Savage E."/>
            <person name="Barry K."/>
            <person name="Grigoriev I.V."/>
            <person name="Riekhof W.R."/>
            <person name="Harris S.S."/>
        </authorList>
    </citation>
    <scope>NUCLEOTIDE SEQUENCE</scope>
    <source>
        <strain evidence="2">JF 03-4F</strain>
    </source>
</reference>
<dbReference type="Proteomes" id="UP001203852">
    <property type="component" value="Unassembled WGS sequence"/>
</dbReference>
<evidence type="ECO:0000256" key="1">
    <source>
        <dbReference type="SAM" id="MobiDB-lite"/>
    </source>
</evidence>
<evidence type="ECO:0000313" key="3">
    <source>
        <dbReference type="Proteomes" id="UP001203852"/>
    </source>
</evidence>
<name>A0AAN6IEJ4_9EURO</name>
<protein>
    <submittedName>
        <fullName evidence="2">Uncharacterized protein</fullName>
    </submittedName>
</protein>
<proteinExistence type="predicted"/>
<gene>
    <name evidence="2" type="ORF">EDD36DRAFT_233081</name>
</gene>
<dbReference type="EMBL" id="MU404353">
    <property type="protein sequence ID" value="KAI1614631.1"/>
    <property type="molecule type" value="Genomic_DNA"/>
</dbReference>
<comment type="caution">
    <text evidence="2">The sequence shown here is derived from an EMBL/GenBank/DDBJ whole genome shotgun (WGS) entry which is preliminary data.</text>
</comment>
<accession>A0AAN6IEJ4</accession>
<evidence type="ECO:0000313" key="2">
    <source>
        <dbReference type="EMBL" id="KAI1614631.1"/>
    </source>
</evidence>
<keyword evidence="3" id="KW-1185">Reference proteome</keyword>
<organism evidence="2 3">
    <name type="scientific">Exophiala viscosa</name>
    <dbReference type="NCBI Taxonomy" id="2486360"/>
    <lineage>
        <taxon>Eukaryota</taxon>
        <taxon>Fungi</taxon>
        <taxon>Dikarya</taxon>
        <taxon>Ascomycota</taxon>
        <taxon>Pezizomycotina</taxon>
        <taxon>Eurotiomycetes</taxon>
        <taxon>Chaetothyriomycetidae</taxon>
        <taxon>Chaetothyriales</taxon>
        <taxon>Herpotrichiellaceae</taxon>
        <taxon>Exophiala</taxon>
    </lineage>
</organism>
<feature type="region of interest" description="Disordered" evidence="1">
    <location>
        <begin position="89"/>
        <end position="126"/>
    </location>
</feature>
<dbReference type="AlphaFoldDB" id="A0AAN6IEJ4"/>
<sequence length="199" mass="22474">MCKTVQYVWLCSHAATKRFRNSICDSAGVRECHIQDATTVVGHPCEECIKRRASMTWVGNGSEYPALDDDWYVPSRCFIDVGFRTLDPFQEDKSRTSTPRTSGAPHDDDQIPPEMAIPPQSATLTSPTKNKSLWRRLVDRVTSCVERFTTRRRSGPLSSPCCVETAKSRKFVFGRLEDPGNRSSGHYGRILEDHCQSPF</sequence>